<protein>
    <submittedName>
        <fullName evidence="7">Branched-chain amino acid ABC transporter permease</fullName>
    </submittedName>
</protein>
<keyword evidence="5 6" id="KW-0472">Membrane</keyword>
<evidence type="ECO:0000256" key="2">
    <source>
        <dbReference type="ARBA" id="ARBA00022475"/>
    </source>
</evidence>
<dbReference type="Proteomes" id="UP000682811">
    <property type="component" value="Unassembled WGS sequence"/>
</dbReference>
<feature type="transmembrane region" description="Helical" evidence="6">
    <location>
        <begin position="186"/>
        <end position="205"/>
    </location>
</feature>
<feature type="transmembrane region" description="Helical" evidence="6">
    <location>
        <begin position="85"/>
        <end position="105"/>
    </location>
</feature>
<accession>A0A919YEP2</accession>
<dbReference type="GO" id="GO:0005886">
    <property type="term" value="C:plasma membrane"/>
    <property type="evidence" value="ECO:0007669"/>
    <property type="project" value="UniProtKB-SubCell"/>
</dbReference>
<keyword evidence="2" id="KW-1003">Cell membrane</keyword>
<proteinExistence type="predicted"/>
<name>A0A919YEP2_9BACL</name>
<dbReference type="PANTHER" id="PTHR30482">
    <property type="entry name" value="HIGH-AFFINITY BRANCHED-CHAIN AMINO ACID TRANSPORT SYSTEM PERMEASE"/>
    <property type="match status" value="1"/>
</dbReference>
<dbReference type="GO" id="GO:0015658">
    <property type="term" value="F:branched-chain amino acid transmembrane transporter activity"/>
    <property type="evidence" value="ECO:0007669"/>
    <property type="project" value="InterPro"/>
</dbReference>
<evidence type="ECO:0000256" key="5">
    <source>
        <dbReference type="ARBA" id="ARBA00023136"/>
    </source>
</evidence>
<gene>
    <name evidence="7" type="primary">livM</name>
    <name evidence="7" type="ORF">J34TS1_38440</name>
</gene>
<feature type="transmembrane region" description="Helical" evidence="6">
    <location>
        <begin position="60"/>
        <end position="79"/>
    </location>
</feature>
<evidence type="ECO:0000256" key="4">
    <source>
        <dbReference type="ARBA" id="ARBA00022989"/>
    </source>
</evidence>
<evidence type="ECO:0000256" key="3">
    <source>
        <dbReference type="ARBA" id="ARBA00022692"/>
    </source>
</evidence>
<dbReference type="AlphaFoldDB" id="A0A919YEP2"/>
<feature type="transmembrane region" description="Helical" evidence="6">
    <location>
        <begin position="35"/>
        <end position="53"/>
    </location>
</feature>
<evidence type="ECO:0000313" key="7">
    <source>
        <dbReference type="EMBL" id="GIO49079.1"/>
    </source>
</evidence>
<dbReference type="InterPro" id="IPR043428">
    <property type="entry name" value="LivM-like"/>
</dbReference>
<feature type="transmembrane region" description="Helical" evidence="6">
    <location>
        <begin position="142"/>
        <end position="160"/>
    </location>
</feature>
<sequence length="359" mass="39475">MSGNTDLKEAAPAATRQRRSRIGLAAPSYAASKRWFNATAFVLVMALVAVPFVSDSRSLFILLTQIFIFAIFAMSYDLLLGYTGIVSFGHAMFFGLGAYATGIFMKRFEATLPMLFLSVLAGMALAALLSYVVGMLSLRLKSHFYAMLTLAFAGLLLVAAEKWRSLTRGSDGFTFSIPEPMRDRSTLYLTSLAAMVLVFFLLRRFTSSPFGRVLQAIRENEQRAESLGYKVVHYKVIATVVAGVAASVSGSLYVLTLRFVNTTVFSMDMTLNALLMTMIGGIGTLFGSLIGAAVIEWAHQFLTDLAGIHPIFERWIIFFGLLYIVVVLVFPSGIVGTVHKWLMAWRRKRLKAENGGEAS</sequence>
<feature type="transmembrane region" description="Helical" evidence="6">
    <location>
        <begin position="315"/>
        <end position="342"/>
    </location>
</feature>
<dbReference type="EMBL" id="BORT01000018">
    <property type="protein sequence ID" value="GIO49079.1"/>
    <property type="molecule type" value="Genomic_DNA"/>
</dbReference>
<keyword evidence="8" id="KW-1185">Reference proteome</keyword>
<feature type="transmembrane region" description="Helical" evidence="6">
    <location>
        <begin position="112"/>
        <end position="136"/>
    </location>
</feature>
<organism evidence="7 8">
    <name type="scientific">Paenibacillus azoreducens</name>
    <dbReference type="NCBI Taxonomy" id="116718"/>
    <lineage>
        <taxon>Bacteria</taxon>
        <taxon>Bacillati</taxon>
        <taxon>Bacillota</taxon>
        <taxon>Bacilli</taxon>
        <taxon>Bacillales</taxon>
        <taxon>Paenibacillaceae</taxon>
        <taxon>Paenibacillus</taxon>
    </lineage>
</organism>
<comment type="caution">
    <text evidence="7">The sequence shown here is derived from an EMBL/GenBank/DDBJ whole genome shotgun (WGS) entry which is preliminary data.</text>
</comment>
<dbReference type="Pfam" id="PF02653">
    <property type="entry name" value="BPD_transp_2"/>
    <property type="match status" value="1"/>
</dbReference>
<evidence type="ECO:0000256" key="1">
    <source>
        <dbReference type="ARBA" id="ARBA00004651"/>
    </source>
</evidence>
<keyword evidence="4 6" id="KW-1133">Transmembrane helix</keyword>
<comment type="subcellular location">
    <subcellularLocation>
        <location evidence="1">Cell membrane</location>
        <topology evidence="1">Multi-pass membrane protein</topology>
    </subcellularLocation>
</comment>
<dbReference type="PANTHER" id="PTHR30482:SF17">
    <property type="entry name" value="ABC TRANSPORTER ATP-BINDING PROTEIN"/>
    <property type="match status" value="1"/>
</dbReference>
<dbReference type="InterPro" id="IPR001851">
    <property type="entry name" value="ABC_transp_permease"/>
</dbReference>
<feature type="transmembrane region" description="Helical" evidence="6">
    <location>
        <begin position="236"/>
        <end position="260"/>
    </location>
</feature>
<feature type="transmembrane region" description="Helical" evidence="6">
    <location>
        <begin position="272"/>
        <end position="295"/>
    </location>
</feature>
<evidence type="ECO:0000313" key="8">
    <source>
        <dbReference type="Proteomes" id="UP000682811"/>
    </source>
</evidence>
<evidence type="ECO:0000256" key="6">
    <source>
        <dbReference type="SAM" id="Phobius"/>
    </source>
</evidence>
<reference evidence="7 8" key="1">
    <citation type="submission" date="2021-03" db="EMBL/GenBank/DDBJ databases">
        <title>Antimicrobial resistance genes in bacteria isolated from Japanese honey, and their potential for conferring macrolide and lincosamide resistance in the American foulbrood pathogen Paenibacillus larvae.</title>
        <authorList>
            <person name="Okamoto M."/>
            <person name="Kumagai M."/>
            <person name="Kanamori H."/>
            <person name="Takamatsu D."/>
        </authorList>
    </citation>
    <scope>NUCLEOTIDE SEQUENCE [LARGE SCALE GENOMIC DNA]</scope>
    <source>
        <strain evidence="7 8">J34TS1</strain>
    </source>
</reference>
<keyword evidence="3 6" id="KW-0812">Transmembrane</keyword>
<dbReference type="CDD" id="cd06581">
    <property type="entry name" value="TM_PBP1_LivM_like"/>
    <property type="match status" value="1"/>
</dbReference>